<proteinExistence type="predicted"/>
<reference evidence="3 4" key="1">
    <citation type="submission" date="2018-10" db="EMBL/GenBank/DDBJ databases">
        <title>Comamonadaceae CDC group NO-1 genome sequencing and assembly.</title>
        <authorList>
            <person name="Bernier A.-M."/>
            <person name="Bernard K."/>
        </authorList>
    </citation>
    <scope>NUCLEOTIDE SEQUENCE [LARGE SCALE GENOMIC DNA]</scope>
    <source>
        <strain evidence="2 4">NML180581</strain>
        <strain evidence="1 3">NML970147</strain>
    </source>
</reference>
<protein>
    <submittedName>
        <fullName evidence="2">Uncharacterized protein</fullName>
    </submittedName>
</protein>
<evidence type="ECO:0000313" key="3">
    <source>
        <dbReference type="Proteomes" id="UP000267521"/>
    </source>
</evidence>
<accession>A0A3M6QAK5</accession>
<dbReference type="Pfam" id="PF05973">
    <property type="entry name" value="Gp49"/>
    <property type="match status" value="1"/>
</dbReference>
<sequence length="42" mass="4709">MSLPNPPDADAVYVLHAFQKKTQKTAQYDLDLAARRHKTIGV</sequence>
<dbReference type="AlphaFoldDB" id="A0A3M6R169"/>
<dbReference type="Proteomes" id="UP000267521">
    <property type="component" value="Unassembled WGS sequence"/>
</dbReference>
<name>A0A3M6R169_9BURK</name>
<dbReference type="InterPro" id="IPR009241">
    <property type="entry name" value="HigB-like"/>
</dbReference>
<dbReference type="Proteomes" id="UP000281171">
    <property type="component" value="Unassembled WGS sequence"/>
</dbReference>
<dbReference type="RefSeq" id="WP_122237672.1">
    <property type="nucleotide sequence ID" value="NZ_RDQK01000018.1"/>
</dbReference>
<evidence type="ECO:0000313" key="4">
    <source>
        <dbReference type="Proteomes" id="UP000281171"/>
    </source>
</evidence>
<organism evidence="2 4">
    <name type="scientific">Allofranklinella schreckenbergeri</name>
    <dbReference type="NCBI Taxonomy" id="1076744"/>
    <lineage>
        <taxon>Bacteria</taxon>
        <taxon>Pseudomonadati</taxon>
        <taxon>Pseudomonadota</taxon>
        <taxon>Betaproteobacteria</taxon>
        <taxon>Burkholderiales</taxon>
        <taxon>Comamonadaceae</taxon>
        <taxon>Allofranklinella</taxon>
    </lineage>
</organism>
<gene>
    <name evidence="2" type="ORF">EBQ24_07940</name>
    <name evidence="1" type="ORF">EBQ26_03715</name>
</gene>
<accession>A0A3M6R169</accession>
<evidence type="ECO:0000313" key="1">
    <source>
        <dbReference type="EMBL" id="RMX00174.1"/>
    </source>
</evidence>
<evidence type="ECO:0000313" key="2">
    <source>
        <dbReference type="EMBL" id="RMX08965.1"/>
    </source>
</evidence>
<comment type="caution">
    <text evidence="2">The sequence shown here is derived from an EMBL/GenBank/DDBJ whole genome shotgun (WGS) entry which is preliminary data.</text>
</comment>
<dbReference type="EMBL" id="RDQM01000003">
    <property type="protein sequence ID" value="RMX00174.1"/>
    <property type="molecule type" value="Genomic_DNA"/>
</dbReference>
<dbReference type="EMBL" id="RDQK01000018">
    <property type="protein sequence ID" value="RMX08965.1"/>
    <property type="molecule type" value="Genomic_DNA"/>
</dbReference>